<dbReference type="NCBIfam" id="TIGR02868">
    <property type="entry name" value="CydC"/>
    <property type="match status" value="1"/>
</dbReference>
<sequence length="1113" mass="115324">MRPLDPRLLPHLRPARTPLVVALVAGAVSGLLTVAQAFALGTLVVEVATDPGGNGWHVPAGWLAGIVVAGAAASYVVDAATARAAGAVSTDLRHRLLAATAATDPLTLSRRRTGELTLLATRGLAAVEPYLTRYLPALVLATVLPVAALVAIVWLDPLSGLIVALTLPLVPVFAVLVGVGTRDRAERQWRRLSALAGHFVDVVRGLPTLVVHRRATAQSGTIRRVTGRYRRATLDTLRLAFASSAVLELVATLSVALVAVCVGLRLASDGIDFRTAMVVLLLAPEAYWPLRRVGAEFHAAAEGTAAFEAATDLLDAPPVPDRPALPATGPRPLSVRGLTVSWPDRDVPALDAVDADFPAPGLTAVTGPSGCGKSTLLATLLGELGRSNGAVSGGSIRVGDADLLTADPASWQRQVAWLPQRPWLVDGTVADNVRVGRPDADDADVWAALEQVGLGELVAASPDGIDTALGEDGSDWSAGQRARLVLSRVVLADRPFVLLDEPTAHLDSETESVLLATLRRLARRATVVVVAHRDAVVAAADHEVRLPTPAPVAVPVHAAVCATARPRPTESSTEAADRPSRWGLRTGTLLGALSVASGVALTATAAWLITRASEHPPVLYLMVAIVGVRLFGLARPALRYAERLVSHDAALRLLAERRAAVYDALVPLVPGRLGRRRGDVLGSVVDDVDALVDEQLRVRQPAWTGVLVGGAAVVVAVLLSPEAAAVVLAVCLVGGAAGLLARLGVRAAAPAFVAARSELAGEVEAFAAGIRSLVLWQRVPDALARIDATGQRLASAGTRSVRAVAGSRLLVRTACGLGVVAVAAVVPPGTVSPALLALLLLLPLALSDALLPLPDAGANAVRTRAARERVDALLAATPAVTEPTDPAALPDLPAPLTVRSVDAAWDTTPVLRGLDLDLRPGRRLGLVGPSGSGKSTVAALLVRFLDPVAGRVALGPRDLRELATYDLRGEVTLVDDDPHVFASTVLENVRLARPDASDDDVRRALTDAGLGAWVASLPDGTDTFVGEGHADVSGGERARLAIARALLADHDVVVLDEPTAHLDTATARAVAAEVLGADRGRTVLWITHGRVGLDLVDDVLVLGDPADAAATAG</sequence>
<keyword evidence="4" id="KW-0067">ATP-binding</keyword>
<feature type="domain" description="ABC transmembrane type-1" evidence="9">
    <location>
        <begin position="587"/>
        <end position="862"/>
    </location>
</feature>
<dbReference type="GO" id="GO:0140359">
    <property type="term" value="F:ABC-type transporter activity"/>
    <property type="evidence" value="ECO:0007669"/>
    <property type="project" value="InterPro"/>
</dbReference>
<evidence type="ECO:0000256" key="2">
    <source>
        <dbReference type="ARBA" id="ARBA00022692"/>
    </source>
</evidence>
<dbReference type="Gene3D" id="1.20.1560.10">
    <property type="entry name" value="ABC transporter type 1, transmembrane domain"/>
    <property type="match status" value="2"/>
</dbReference>
<feature type="transmembrane region" description="Helical" evidence="7">
    <location>
        <begin position="239"/>
        <end position="267"/>
    </location>
</feature>
<feature type="transmembrane region" description="Helical" evidence="7">
    <location>
        <begin position="161"/>
        <end position="181"/>
    </location>
</feature>
<dbReference type="Gene3D" id="3.40.50.300">
    <property type="entry name" value="P-loop containing nucleotide triphosphate hydrolases"/>
    <property type="match status" value="2"/>
</dbReference>
<dbReference type="RefSeq" id="WP_134720015.1">
    <property type="nucleotide sequence ID" value="NZ_SDKM01000037.1"/>
</dbReference>
<dbReference type="Proteomes" id="UP000295198">
    <property type="component" value="Unassembled WGS sequence"/>
</dbReference>
<evidence type="ECO:0000256" key="4">
    <source>
        <dbReference type="ARBA" id="ARBA00022840"/>
    </source>
</evidence>
<dbReference type="AlphaFoldDB" id="A0A4Q4Z815"/>
<dbReference type="SMART" id="SM00382">
    <property type="entry name" value="AAA"/>
    <property type="match status" value="2"/>
</dbReference>
<comment type="subcellular location">
    <subcellularLocation>
        <location evidence="1">Cell membrane</location>
        <topology evidence="1">Multi-pass membrane protein</topology>
    </subcellularLocation>
</comment>
<comment type="caution">
    <text evidence="10">The sequence shown here is derived from an EMBL/GenBank/DDBJ whole genome shotgun (WGS) entry which is preliminary data.</text>
</comment>
<evidence type="ECO:0000256" key="6">
    <source>
        <dbReference type="ARBA" id="ARBA00023136"/>
    </source>
</evidence>
<name>A0A4Q4Z815_9ACTN</name>
<dbReference type="Pfam" id="PF00005">
    <property type="entry name" value="ABC_tran"/>
    <property type="match status" value="2"/>
</dbReference>
<dbReference type="OrthoDB" id="9806127at2"/>
<dbReference type="CDD" id="cd03228">
    <property type="entry name" value="ABCC_MRP_Like"/>
    <property type="match status" value="1"/>
</dbReference>
<dbReference type="InterPro" id="IPR014216">
    <property type="entry name" value="ABC_transptr_CydD"/>
</dbReference>
<organism evidence="10 11">
    <name type="scientific">Nocardioides guangzhouensis</name>
    <dbReference type="NCBI Taxonomy" id="2497878"/>
    <lineage>
        <taxon>Bacteria</taxon>
        <taxon>Bacillati</taxon>
        <taxon>Actinomycetota</taxon>
        <taxon>Actinomycetes</taxon>
        <taxon>Propionibacteriales</taxon>
        <taxon>Nocardioidaceae</taxon>
        <taxon>Nocardioides</taxon>
    </lineage>
</organism>
<evidence type="ECO:0000259" key="9">
    <source>
        <dbReference type="PROSITE" id="PS50929"/>
    </source>
</evidence>
<feature type="transmembrane region" description="Helical" evidence="7">
    <location>
        <begin position="809"/>
        <end position="828"/>
    </location>
</feature>
<dbReference type="InterPro" id="IPR003439">
    <property type="entry name" value="ABC_transporter-like_ATP-bd"/>
</dbReference>
<dbReference type="PANTHER" id="PTHR24221:SF590">
    <property type="entry name" value="COMPONENT LINKED WITH THE ASSEMBLY OF CYTOCHROME' TRANSPORT TRANSMEMBRANE ATP-BINDING PROTEIN ABC TRANSPORTER CYDD-RELATED"/>
    <property type="match status" value="1"/>
</dbReference>
<evidence type="ECO:0000256" key="1">
    <source>
        <dbReference type="ARBA" id="ARBA00004651"/>
    </source>
</evidence>
<dbReference type="CDD" id="cd18584">
    <property type="entry name" value="ABC_6TM_AarD_CydD"/>
    <property type="match status" value="1"/>
</dbReference>
<keyword evidence="3" id="KW-0547">Nucleotide-binding</keyword>
<dbReference type="GO" id="GO:0005524">
    <property type="term" value="F:ATP binding"/>
    <property type="evidence" value="ECO:0007669"/>
    <property type="project" value="UniProtKB-KW"/>
</dbReference>
<keyword evidence="2 7" id="KW-0812">Transmembrane</keyword>
<feature type="transmembrane region" description="Helical" evidence="7">
    <location>
        <begin position="56"/>
        <end position="77"/>
    </location>
</feature>
<evidence type="ECO:0000313" key="11">
    <source>
        <dbReference type="Proteomes" id="UP000295198"/>
    </source>
</evidence>
<dbReference type="NCBIfam" id="TIGR02857">
    <property type="entry name" value="CydD"/>
    <property type="match status" value="1"/>
</dbReference>
<dbReference type="InterPro" id="IPR011527">
    <property type="entry name" value="ABC1_TM_dom"/>
</dbReference>
<feature type="transmembrane region" description="Helical" evidence="7">
    <location>
        <begin position="702"/>
        <end position="719"/>
    </location>
</feature>
<dbReference type="InterPro" id="IPR014223">
    <property type="entry name" value="ABC_CydC/D"/>
</dbReference>
<feature type="transmembrane region" description="Helical" evidence="7">
    <location>
        <begin position="273"/>
        <end position="290"/>
    </location>
</feature>
<evidence type="ECO:0000256" key="3">
    <source>
        <dbReference type="ARBA" id="ARBA00022741"/>
    </source>
</evidence>
<dbReference type="InterPro" id="IPR036640">
    <property type="entry name" value="ABC1_TM_sf"/>
</dbReference>
<proteinExistence type="predicted"/>
<keyword evidence="5 7" id="KW-1133">Transmembrane helix</keyword>
<gene>
    <name evidence="10" type="primary">cydD</name>
    <name evidence="10" type="ORF">EKO23_20035</name>
</gene>
<feature type="transmembrane region" description="Helical" evidence="7">
    <location>
        <begin position="615"/>
        <end position="634"/>
    </location>
</feature>
<evidence type="ECO:0000259" key="8">
    <source>
        <dbReference type="PROSITE" id="PS50893"/>
    </source>
</evidence>
<dbReference type="Pfam" id="PF00664">
    <property type="entry name" value="ABC_membrane"/>
    <property type="match status" value="1"/>
</dbReference>
<dbReference type="GO" id="GO:0034775">
    <property type="term" value="P:glutathione transmembrane transport"/>
    <property type="evidence" value="ECO:0007669"/>
    <property type="project" value="InterPro"/>
</dbReference>
<feature type="domain" description="ABC transporter" evidence="8">
    <location>
        <begin position="335"/>
        <end position="573"/>
    </location>
</feature>
<keyword evidence="6 7" id="KW-0472">Membrane</keyword>
<evidence type="ECO:0000256" key="7">
    <source>
        <dbReference type="SAM" id="Phobius"/>
    </source>
</evidence>
<evidence type="ECO:0000313" key="10">
    <source>
        <dbReference type="EMBL" id="RYP83134.1"/>
    </source>
</evidence>
<dbReference type="PANTHER" id="PTHR24221">
    <property type="entry name" value="ATP-BINDING CASSETTE SUB-FAMILY B"/>
    <property type="match status" value="1"/>
</dbReference>
<accession>A0A4Q4Z815</accession>
<feature type="transmembrane region" description="Helical" evidence="7">
    <location>
        <begin position="725"/>
        <end position="745"/>
    </location>
</feature>
<dbReference type="InterPro" id="IPR017871">
    <property type="entry name" value="ABC_transporter-like_CS"/>
</dbReference>
<reference evidence="10 11" key="1">
    <citation type="submission" date="2019-01" db="EMBL/GenBank/DDBJ databases">
        <title>Nocardioides guangzhouensis sp. nov., an actinobacterium isolated from soil.</title>
        <authorList>
            <person name="Fu Y."/>
            <person name="Cai Y."/>
            <person name="Lin Z."/>
            <person name="Chen P."/>
        </authorList>
    </citation>
    <scope>NUCLEOTIDE SEQUENCE [LARGE SCALE GENOMIC DNA]</scope>
    <source>
        <strain evidence="10 11">130</strain>
    </source>
</reference>
<protein>
    <submittedName>
        <fullName evidence="10">Thiol reductant ABC exporter subunit CydD</fullName>
    </submittedName>
</protein>
<dbReference type="SUPFAM" id="SSF52540">
    <property type="entry name" value="P-loop containing nucleoside triphosphate hydrolases"/>
    <property type="match status" value="2"/>
</dbReference>
<dbReference type="InterPro" id="IPR003593">
    <property type="entry name" value="AAA+_ATPase"/>
</dbReference>
<dbReference type="PROSITE" id="PS50893">
    <property type="entry name" value="ABC_TRANSPORTER_2"/>
    <property type="match status" value="2"/>
</dbReference>
<dbReference type="SUPFAM" id="SSF90123">
    <property type="entry name" value="ABC transporter transmembrane region"/>
    <property type="match status" value="2"/>
</dbReference>
<feature type="transmembrane region" description="Helical" evidence="7">
    <location>
        <begin position="20"/>
        <end position="44"/>
    </location>
</feature>
<dbReference type="GO" id="GO:0042883">
    <property type="term" value="P:cysteine transport"/>
    <property type="evidence" value="ECO:0007669"/>
    <property type="project" value="InterPro"/>
</dbReference>
<dbReference type="PROSITE" id="PS50929">
    <property type="entry name" value="ABC_TM1F"/>
    <property type="match status" value="2"/>
</dbReference>
<dbReference type="GO" id="GO:0005886">
    <property type="term" value="C:plasma membrane"/>
    <property type="evidence" value="ECO:0007669"/>
    <property type="project" value="UniProtKB-SubCell"/>
</dbReference>
<dbReference type="InterPro" id="IPR039421">
    <property type="entry name" value="Type_1_exporter"/>
</dbReference>
<keyword evidence="11" id="KW-1185">Reference proteome</keyword>
<dbReference type="InterPro" id="IPR027417">
    <property type="entry name" value="P-loop_NTPase"/>
</dbReference>
<feature type="domain" description="ABC transmembrane type-1" evidence="9">
    <location>
        <begin position="20"/>
        <end position="302"/>
    </location>
</feature>
<evidence type="ECO:0000256" key="5">
    <source>
        <dbReference type="ARBA" id="ARBA00022989"/>
    </source>
</evidence>
<dbReference type="GO" id="GO:0016887">
    <property type="term" value="F:ATP hydrolysis activity"/>
    <property type="evidence" value="ECO:0007669"/>
    <property type="project" value="InterPro"/>
</dbReference>
<feature type="transmembrane region" description="Helical" evidence="7">
    <location>
        <begin position="588"/>
        <end position="609"/>
    </location>
</feature>
<dbReference type="PROSITE" id="PS00211">
    <property type="entry name" value="ABC_TRANSPORTER_1"/>
    <property type="match status" value="1"/>
</dbReference>
<feature type="transmembrane region" description="Helical" evidence="7">
    <location>
        <begin position="134"/>
        <end position="155"/>
    </location>
</feature>
<dbReference type="GO" id="GO:0045454">
    <property type="term" value="P:cell redox homeostasis"/>
    <property type="evidence" value="ECO:0007669"/>
    <property type="project" value="InterPro"/>
</dbReference>
<dbReference type="EMBL" id="SDKM01000037">
    <property type="protein sequence ID" value="RYP83134.1"/>
    <property type="molecule type" value="Genomic_DNA"/>
</dbReference>
<feature type="domain" description="ABC transporter" evidence="8">
    <location>
        <begin position="896"/>
        <end position="1113"/>
    </location>
</feature>